<dbReference type="EMBL" id="CM023481">
    <property type="protein sequence ID" value="KAH6944558.1"/>
    <property type="molecule type" value="Genomic_DNA"/>
</dbReference>
<accession>A0ACB7TC86</accession>
<protein>
    <submittedName>
        <fullName evidence="1">Uncharacterized protein</fullName>
    </submittedName>
</protein>
<sequence>MDSGLSIDLIQLDLSNVSDTLDHAILVTKAAQAGLRGTLLLWLARFLVGRSPRVLYHGSRSESYCSLSGVPQGSVLDPTLFCLYVNDMPQSNDVLFVQYADDTSISARVSSSDSSYALLQDHLTRVSRWAKLSHLSISETNSLVLRFHSKRAASPIYTIDDSVLRDVLSASILGVLFTPSLDFSLHISNTVAKARRTLGFVIWTSEPSGPEPSVHFTLSSCYQGLNISLPYGSTISFTLPIC</sequence>
<evidence type="ECO:0000313" key="2">
    <source>
        <dbReference type="Proteomes" id="UP000821845"/>
    </source>
</evidence>
<keyword evidence="2" id="KW-1185">Reference proteome</keyword>
<gene>
    <name evidence="1" type="ORF">HPB50_003873</name>
</gene>
<dbReference type="Proteomes" id="UP000821845">
    <property type="component" value="Chromosome 1"/>
</dbReference>
<comment type="caution">
    <text evidence="1">The sequence shown here is derived from an EMBL/GenBank/DDBJ whole genome shotgun (WGS) entry which is preliminary data.</text>
</comment>
<organism evidence="1 2">
    <name type="scientific">Hyalomma asiaticum</name>
    <name type="common">Tick</name>
    <dbReference type="NCBI Taxonomy" id="266040"/>
    <lineage>
        <taxon>Eukaryota</taxon>
        <taxon>Metazoa</taxon>
        <taxon>Ecdysozoa</taxon>
        <taxon>Arthropoda</taxon>
        <taxon>Chelicerata</taxon>
        <taxon>Arachnida</taxon>
        <taxon>Acari</taxon>
        <taxon>Parasitiformes</taxon>
        <taxon>Ixodida</taxon>
        <taxon>Ixodoidea</taxon>
        <taxon>Ixodidae</taxon>
        <taxon>Hyalomminae</taxon>
        <taxon>Hyalomma</taxon>
    </lineage>
</organism>
<proteinExistence type="predicted"/>
<name>A0ACB7TC86_HYAAI</name>
<reference evidence="1" key="1">
    <citation type="submission" date="2020-05" db="EMBL/GenBank/DDBJ databases">
        <title>Large-scale comparative analyses of tick genomes elucidate their genetic diversity and vector capacities.</title>
        <authorList>
            <person name="Jia N."/>
            <person name="Wang J."/>
            <person name="Shi W."/>
            <person name="Du L."/>
            <person name="Sun Y."/>
            <person name="Zhan W."/>
            <person name="Jiang J."/>
            <person name="Wang Q."/>
            <person name="Zhang B."/>
            <person name="Ji P."/>
            <person name="Sakyi L.B."/>
            <person name="Cui X."/>
            <person name="Yuan T."/>
            <person name="Jiang B."/>
            <person name="Yang W."/>
            <person name="Lam T.T.-Y."/>
            <person name="Chang Q."/>
            <person name="Ding S."/>
            <person name="Wang X."/>
            <person name="Zhu J."/>
            <person name="Ruan X."/>
            <person name="Zhao L."/>
            <person name="Wei J."/>
            <person name="Que T."/>
            <person name="Du C."/>
            <person name="Cheng J."/>
            <person name="Dai P."/>
            <person name="Han X."/>
            <person name="Huang E."/>
            <person name="Gao Y."/>
            <person name="Liu J."/>
            <person name="Shao H."/>
            <person name="Ye R."/>
            <person name="Li L."/>
            <person name="Wei W."/>
            <person name="Wang X."/>
            <person name="Wang C."/>
            <person name="Yang T."/>
            <person name="Huo Q."/>
            <person name="Li W."/>
            <person name="Guo W."/>
            <person name="Chen H."/>
            <person name="Zhou L."/>
            <person name="Ni X."/>
            <person name="Tian J."/>
            <person name="Zhou Y."/>
            <person name="Sheng Y."/>
            <person name="Liu T."/>
            <person name="Pan Y."/>
            <person name="Xia L."/>
            <person name="Li J."/>
            <person name="Zhao F."/>
            <person name="Cao W."/>
        </authorList>
    </citation>
    <scope>NUCLEOTIDE SEQUENCE</scope>
    <source>
        <strain evidence="1">Hyas-2018</strain>
    </source>
</reference>
<evidence type="ECO:0000313" key="1">
    <source>
        <dbReference type="EMBL" id="KAH6944558.1"/>
    </source>
</evidence>